<keyword evidence="2 6" id="KW-0963">Cytoplasm</keyword>
<protein>
    <recommendedName>
        <fullName evidence="6">Endonuclease V</fullName>
        <ecNumber evidence="6">3.1.21.7</ecNumber>
    </recommendedName>
    <alternativeName>
        <fullName evidence="6">Deoxyinosine 3'endonuclease</fullName>
    </alternativeName>
    <alternativeName>
        <fullName evidence="6">Deoxyribonuclease V</fullName>
        <shortName evidence="6">DNase V</shortName>
    </alternativeName>
</protein>
<evidence type="ECO:0000256" key="2">
    <source>
        <dbReference type="ARBA" id="ARBA00022490"/>
    </source>
</evidence>
<dbReference type="InterPro" id="IPR007581">
    <property type="entry name" value="Endonuclease-V"/>
</dbReference>
<keyword evidence="6" id="KW-0479">Metal-binding</keyword>
<evidence type="ECO:0000256" key="1">
    <source>
        <dbReference type="ARBA" id="ARBA00004496"/>
    </source>
</evidence>
<evidence type="ECO:0000256" key="3">
    <source>
        <dbReference type="ARBA" id="ARBA00022722"/>
    </source>
</evidence>
<dbReference type="EC" id="3.1.21.7" evidence="6"/>
<name>A0A495RJ24_9GAMM</name>
<dbReference type="HAMAP" id="MF_00801">
    <property type="entry name" value="Endonuclease_5"/>
    <property type="match status" value="1"/>
</dbReference>
<dbReference type="AlphaFoldDB" id="A0A495RJ24"/>
<comment type="subcellular location">
    <subcellularLocation>
        <location evidence="1 6">Cytoplasm</location>
    </subcellularLocation>
</comment>
<dbReference type="Pfam" id="PF04493">
    <property type="entry name" value="Endonuclease_5"/>
    <property type="match status" value="1"/>
</dbReference>
<keyword evidence="3 6" id="KW-0540">Nuclease</keyword>
<dbReference type="Gene3D" id="3.30.2170.10">
    <property type="entry name" value="archaeoglobus fulgidus dsm 4304 superfamily"/>
    <property type="match status" value="1"/>
</dbReference>
<dbReference type="GO" id="GO:0000287">
    <property type="term" value="F:magnesium ion binding"/>
    <property type="evidence" value="ECO:0007669"/>
    <property type="project" value="UniProtKB-UniRule"/>
</dbReference>
<proteinExistence type="inferred from homology"/>
<dbReference type="GO" id="GO:0043737">
    <property type="term" value="F:deoxyribonuclease V activity"/>
    <property type="evidence" value="ECO:0007669"/>
    <property type="project" value="UniProtKB-UniRule"/>
</dbReference>
<sequence length="231" mass="25452">MSINLAQLKQLQLDYAHRIILHDDVGFKTPTLIGGTDVGFENNGGITRAAIVVLSYPSFELVEYQVVKIPTTMPYIPGYLSFREFPALALAWQKITCKPELLLVDGQGVAHPRQFGIASHLGLLLDIPTIGVAKRRLYGQYEPVAQVPLSCQPLLDNHNNTLIGHVLRSKAKCNPLFISSGHRISQRSALNWVILCLNGYRLPEPTRFADAVASNKPLFQKLLAKSANATA</sequence>
<keyword evidence="6" id="KW-0460">Magnesium</keyword>
<evidence type="ECO:0000256" key="6">
    <source>
        <dbReference type="HAMAP-Rule" id="MF_00801"/>
    </source>
</evidence>
<dbReference type="GO" id="GO:0006281">
    <property type="term" value="P:DNA repair"/>
    <property type="evidence" value="ECO:0007669"/>
    <property type="project" value="UniProtKB-UniRule"/>
</dbReference>
<feature type="binding site" evidence="6">
    <location>
        <position position="37"/>
    </location>
    <ligand>
        <name>Mg(2+)</name>
        <dbReference type="ChEBI" id="CHEBI:18420"/>
    </ligand>
</feature>
<dbReference type="EMBL" id="RBWY01000001">
    <property type="protein sequence ID" value="RKS87445.1"/>
    <property type="molecule type" value="Genomic_DNA"/>
</dbReference>
<dbReference type="Proteomes" id="UP000278542">
    <property type="component" value="Unassembled WGS sequence"/>
</dbReference>
<dbReference type="CDD" id="cd06559">
    <property type="entry name" value="Endonuclease_V"/>
    <property type="match status" value="1"/>
</dbReference>
<comment type="caution">
    <text evidence="7">The sequence shown here is derived from an EMBL/GenBank/DDBJ whole genome shotgun (WGS) entry which is preliminary data.</text>
</comment>
<dbReference type="OrthoDB" id="9790916at2"/>
<keyword evidence="6" id="KW-0227">DNA damage</keyword>
<comment type="cofactor">
    <cofactor evidence="6">
        <name>Mg(2+)</name>
        <dbReference type="ChEBI" id="CHEBI:18420"/>
    </cofactor>
</comment>
<feature type="binding site" evidence="6">
    <location>
        <position position="105"/>
    </location>
    <ligand>
        <name>Mg(2+)</name>
        <dbReference type="ChEBI" id="CHEBI:18420"/>
    </ligand>
</feature>
<comment type="similarity">
    <text evidence="6">Belongs to the endonuclease V family.</text>
</comment>
<organism evidence="7 8">
    <name type="scientific">Orbus hercynius</name>
    <dbReference type="NCBI Taxonomy" id="593135"/>
    <lineage>
        <taxon>Bacteria</taxon>
        <taxon>Pseudomonadati</taxon>
        <taxon>Pseudomonadota</taxon>
        <taxon>Gammaproteobacteria</taxon>
        <taxon>Orbales</taxon>
        <taxon>Orbaceae</taxon>
        <taxon>Orbus</taxon>
    </lineage>
</organism>
<evidence type="ECO:0000313" key="8">
    <source>
        <dbReference type="Proteomes" id="UP000278542"/>
    </source>
</evidence>
<dbReference type="GO" id="GO:0005737">
    <property type="term" value="C:cytoplasm"/>
    <property type="evidence" value="ECO:0007669"/>
    <property type="project" value="UniProtKB-SubCell"/>
</dbReference>
<accession>A0A495RJ24</accession>
<dbReference type="GO" id="GO:0016891">
    <property type="term" value="F:RNA endonuclease activity producing 5'-phosphomonoesters, hydrolytic mechanism"/>
    <property type="evidence" value="ECO:0007669"/>
    <property type="project" value="TreeGrafter"/>
</dbReference>
<dbReference type="NCBIfam" id="NF008629">
    <property type="entry name" value="PRK11617.1"/>
    <property type="match status" value="1"/>
</dbReference>
<comment type="function">
    <text evidence="6">DNA repair enzyme involved in the repair of deaminated bases. Selectively cleaves double-stranded DNA at the second phosphodiester bond 3' to a deoxyinosine leaving behind the intact lesion on the nicked DNA.</text>
</comment>
<comment type="catalytic activity">
    <reaction evidence="6">
        <text>Endonucleolytic cleavage at apurinic or apyrimidinic sites to products with a 5'-phosphate.</text>
        <dbReference type="EC" id="3.1.21.7"/>
    </reaction>
</comment>
<feature type="site" description="Interaction with target DNA" evidence="6">
    <location>
        <position position="75"/>
    </location>
</feature>
<reference evidence="7 8" key="1">
    <citation type="submission" date="2018-10" db="EMBL/GenBank/DDBJ databases">
        <title>Genomic Encyclopedia of Type Strains, Phase IV (KMG-IV): sequencing the most valuable type-strain genomes for metagenomic binning, comparative biology and taxonomic classification.</title>
        <authorList>
            <person name="Goeker M."/>
        </authorList>
    </citation>
    <scope>NUCLEOTIDE SEQUENCE [LARGE SCALE GENOMIC DNA]</scope>
    <source>
        <strain evidence="7 8">DSM 22228</strain>
    </source>
</reference>
<keyword evidence="8" id="KW-1185">Reference proteome</keyword>
<dbReference type="PANTHER" id="PTHR28511">
    <property type="entry name" value="ENDONUCLEASE V"/>
    <property type="match status" value="1"/>
</dbReference>
<evidence type="ECO:0000313" key="7">
    <source>
        <dbReference type="EMBL" id="RKS87445.1"/>
    </source>
</evidence>
<dbReference type="PANTHER" id="PTHR28511:SF1">
    <property type="entry name" value="ENDONUCLEASE V"/>
    <property type="match status" value="1"/>
</dbReference>
<evidence type="ECO:0000256" key="5">
    <source>
        <dbReference type="ARBA" id="ARBA00022801"/>
    </source>
</evidence>
<keyword evidence="6" id="KW-0234">DNA repair</keyword>
<evidence type="ECO:0000256" key="4">
    <source>
        <dbReference type="ARBA" id="ARBA00022759"/>
    </source>
</evidence>
<gene>
    <name evidence="6" type="primary">nfi</name>
    <name evidence="7" type="ORF">DES39_0678</name>
</gene>
<dbReference type="GO" id="GO:0003727">
    <property type="term" value="F:single-stranded RNA binding"/>
    <property type="evidence" value="ECO:0007669"/>
    <property type="project" value="TreeGrafter"/>
</dbReference>
<keyword evidence="4 6" id="KW-0255">Endonuclease</keyword>
<keyword evidence="5 6" id="KW-0378">Hydrolase</keyword>